<proteinExistence type="predicted"/>
<evidence type="ECO:0000256" key="1">
    <source>
        <dbReference type="SAM" id="MobiDB-lite"/>
    </source>
</evidence>
<dbReference type="AlphaFoldDB" id="A0A6C0K000"/>
<organism evidence="2">
    <name type="scientific">viral metagenome</name>
    <dbReference type="NCBI Taxonomy" id="1070528"/>
    <lineage>
        <taxon>unclassified sequences</taxon>
        <taxon>metagenomes</taxon>
        <taxon>organismal metagenomes</taxon>
    </lineage>
</organism>
<accession>A0A6C0K000</accession>
<sequence length="63" mass="7672">MAVARTQQEYDAHVDAGEQIIYIHRELVPIIRYRGRGRGRSRKHKKSHKKHRKTRRKVHFDRI</sequence>
<protein>
    <submittedName>
        <fullName evidence="2">Uncharacterized protein</fullName>
    </submittedName>
</protein>
<name>A0A6C0K000_9ZZZZ</name>
<dbReference type="EMBL" id="MN740782">
    <property type="protein sequence ID" value="QHU11362.1"/>
    <property type="molecule type" value="Genomic_DNA"/>
</dbReference>
<reference evidence="2" key="1">
    <citation type="journal article" date="2020" name="Nature">
        <title>Giant virus diversity and host interactions through global metagenomics.</title>
        <authorList>
            <person name="Schulz F."/>
            <person name="Roux S."/>
            <person name="Paez-Espino D."/>
            <person name="Jungbluth S."/>
            <person name="Walsh D.A."/>
            <person name="Denef V.J."/>
            <person name="McMahon K.D."/>
            <person name="Konstantinidis K.T."/>
            <person name="Eloe-Fadrosh E.A."/>
            <person name="Kyrpides N.C."/>
            <person name="Woyke T."/>
        </authorList>
    </citation>
    <scope>NUCLEOTIDE SEQUENCE</scope>
    <source>
        <strain evidence="2">GVMAG-S-1101165-84</strain>
    </source>
</reference>
<evidence type="ECO:0000313" key="2">
    <source>
        <dbReference type="EMBL" id="QHU11362.1"/>
    </source>
</evidence>
<feature type="region of interest" description="Disordered" evidence="1">
    <location>
        <begin position="35"/>
        <end position="63"/>
    </location>
</feature>